<dbReference type="EMBL" id="QGMK01001685">
    <property type="protein sequence ID" value="TVY65584.1"/>
    <property type="molecule type" value="Genomic_DNA"/>
</dbReference>
<gene>
    <name evidence="2" type="ORF">LSUE1_G006241</name>
</gene>
<keyword evidence="3" id="KW-1185">Reference proteome</keyword>
<feature type="non-terminal residue" evidence="2">
    <location>
        <position position="1"/>
    </location>
</feature>
<proteinExistence type="predicted"/>
<dbReference type="AlphaFoldDB" id="A0A8T9BXH3"/>
<organism evidence="2 3">
    <name type="scientific">Lachnellula suecica</name>
    <dbReference type="NCBI Taxonomy" id="602035"/>
    <lineage>
        <taxon>Eukaryota</taxon>
        <taxon>Fungi</taxon>
        <taxon>Dikarya</taxon>
        <taxon>Ascomycota</taxon>
        <taxon>Pezizomycotina</taxon>
        <taxon>Leotiomycetes</taxon>
        <taxon>Helotiales</taxon>
        <taxon>Lachnaceae</taxon>
        <taxon>Lachnellula</taxon>
    </lineage>
</organism>
<feature type="region of interest" description="Disordered" evidence="1">
    <location>
        <begin position="1"/>
        <end position="24"/>
    </location>
</feature>
<accession>A0A8T9BXH3</accession>
<feature type="compositionally biased region" description="Basic and acidic residues" evidence="1">
    <location>
        <begin position="8"/>
        <end position="17"/>
    </location>
</feature>
<dbReference type="OrthoDB" id="3563077at2759"/>
<evidence type="ECO:0000313" key="2">
    <source>
        <dbReference type="EMBL" id="TVY65584.1"/>
    </source>
</evidence>
<protein>
    <submittedName>
        <fullName evidence="2">Uncharacterized protein</fullName>
    </submittedName>
</protein>
<sequence>RWRTNLRRGSEGTKTDMQRSTTTPIIPRTSRTIITDKNPRPAKRRKLCAALTVTSIIFQGHTPELHVGQLGPFVALSTATPEIDDAQP</sequence>
<reference evidence="2 3" key="1">
    <citation type="submission" date="2018-05" db="EMBL/GenBank/DDBJ databases">
        <title>Genome sequencing and assembly of the regulated plant pathogen Lachnellula willkommii and related sister species for the development of diagnostic species identification markers.</title>
        <authorList>
            <person name="Giroux E."/>
            <person name="Bilodeau G."/>
        </authorList>
    </citation>
    <scope>NUCLEOTIDE SEQUENCE [LARGE SCALE GENOMIC DNA]</scope>
    <source>
        <strain evidence="2 3">CBS 268.59</strain>
    </source>
</reference>
<evidence type="ECO:0000313" key="3">
    <source>
        <dbReference type="Proteomes" id="UP000469558"/>
    </source>
</evidence>
<name>A0A8T9BXH3_9HELO</name>
<evidence type="ECO:0000256" key="1">
    <source>
        <dbReference type="SAM" id="MobiDB-lite"/>
    </source>
</evidence>
<dbReference type="Proteomes" id="UP000469558">
    <property type="component" value="Unassembled WGS sequence"/>
</dbReference>
<comment type="caution">
    <text evidence="2">The sequence shown here is derived from an EMBL/GenBank/DDBJ whole genome shotgun (WGS) entry which is preliminary data.</text>
</comment>